<reference evidence="1" key="1">
    <citation type="submission" date="2020-03" db="EMBL/GenBank/DDBJ databases">
        <title>The deep terrestrial virosphere.</title>
        <authorList>
            <person name="Holmfeldt K."/>
            <person name="Nilsson E."/>
            <person name="Simone D."/>
            <person name="Lopez-Fernandez M."/>
            <person name="Wu X."/>
            <person name="de Brujin I."/>
            <person name="Lundin D."/>
            <person name="Andersson A."/>
            <person name="Bertilsson S."/>
            <person name="Dopson M."/>
        </authorList>
    </citation>
    <scope>NUCLEOTIDE SEQUENCE</scope>
    <source>
        <strain evidence="1">MM415A02194</strain>
        <strain evidence="2">MM415B04014</strain>
    </source>
</reference>
<protein>
    <submittedName>
        <fullName evidence="1">Uncharacterized protein</fullName>
    </submittedName>
</protein>
<proteinExistence type="predicted"/>
<evidence type="ECO:0000313" key="1">
    <source>
        <dbReference type="EMBL" id="QJA73849.1"/>
    </source>
</evidence>
<evidence type="ECO:0000313" key="2">
    <source>
        <dbReference type="EMBL" id="QJA94056.1"/>
    </source>
</evidence>
<gene>
    <name evidence="1" type="ORF">MM415A02194_0013</name>
    <name evidence="2" type="ORF">MM415B04014_0005</name>
</gene>
<dbReference type="EMBL" id="MT142057">
    <property type="protein sequence ID" value="QJA73849.1"/>
    <property type="molecule type" value="Genomic_DNA"/>
</dbReference>
<accession>A0A6M3JUU8</accession>
<organism evidence="1">
    <name type="scientific">viral metagenome</name>
    <dbReference type="NCBI Taxonomy" id="1070528"/>
    <lineage>
        <taxon>unclassified sequences</taxon>
        <taxon>metagenomes</taxon>
        <taxon>organismal metagenomes</taxon>
    </lineage>
</organism>
<sequence>MTQDTERLRVLCDELRLALRRQREANKRLVEALMQTVVIMEALDSVHTVAGMDVDWSTLAVTLDQARAAIKAAEEGQP</sequence>
<name>A0A6M3JUU8_9ZZZZ</name>
<dbReference type="AlphaFoldDB" id="A0A6M3JUU8"/>
<dbReference type="EMBL" id="MT143200">
    <property type="protein sequence ID" value="QJA94056.1"/>
    <property type="molecule type" value="Genomic_DNA"/>
</dbReference>